<evidence type="ECO:0000313" key="3">
    <source>
        <dbReference type="Proteomes" id="UP000030680"/>
    </source>
</evidence>
<keyword evidence="3" id="KW-1185">Reference proteome</keyword>
<dbReference type="RefSeq" id="XP_005708716.1">
    <property type="nucleotide sequence ID" value="XM_005708659.1"/>
</dbReference>
<dbReference type="EMBL" id="KB454487">
    <property type="protein sequence ID" value="EME32196.1"/>
    <property type="molecule type" value="Genomic_DNA"/>
</dbReference>
<dbReference type="OrthoDB" id="10371602at2759"/>
<evidence type="ECO:0000256" key="1">
    <source>
        <dbReference type="SAM" id="Coils"/>
    </source>
</evidence>
<accession>M2W8J0</accession>
<keyword evidence="1" id="KW-0175">Coiled coil</keyword>
<protein>
    <submittedName>
        <fullName evidence="2">Uncharacterized protein</fullName>
    </submittedName>
</protein>
<name>M2W8J0_GALSU</name>
<organism evidence="2 3">
    <name type="scientific">Galdieria sulphuraria</name>
    <name type="common">Red alga</name>
    <dbReference type="NCBI Taxonomy" id="130081"/>
    <lineage>
        <taxon>Eukaryota</taxon>
        <taxon>Rhodophyta</taxon>
        <taxon>Bangiophyceae</taxon>
        <taxon>Galdieriales</taxon>
        <taxon>Galdieriaceae</taxon>
        <taxon>Galdieria</taxon>
    </lineage>
</organism>
<proteinExistence type="predicted"/>
<dbReference type="AlphaFoldDB" id="M2W8J0"/>
<dbReference type="Gramene" id="EME32196">
    <property type="protein sequence ID" value="EME32196"/>
    <property type="gene ID" value="Gasu_06090"/>
</dbReference>
<gene>
    <name evidence="2" type="ORF">Gasu_06090</name>
</gene>
<dbReference type="KEGG" id="gsl:Gasu_06090"/>
<feature type="coiled-coil region" evidence="1">
    <location>
        <begin position="117"/>
        <end position="167"/>
    </location>
</feature>
<reference evidence="3" key="1">
    <citation type="journal article" date="2013" name="Science">
        <title>Gene transfer from bacteria and archaea facilitated evolution of an extremophilic eukaryote.</title>
        <authorList>
            <person name="Schonknecht G."/>
            <person name="Chen W.H."/>
            <person name="Ternes C.M."/>
            <person name="Barbier G.G."/>
            <person name="Shrestha R.P."/>
            <person name="Stanke M."/>
            <person name="Brautigam A."/>
            <person name="Baker B.J."/>
            <person name="Banfield J.F."/>
            <person name="Garavito R.M."/>
            <person name="Carr K."/>
            <person name="Wilkerson C."/>
            <person name="Rensing S.A."/>
            <person name="Gagneul D."/>
            <person name="Dickenson N.E."/>
            <person name="Oesterhelt C."/>
            <person name="Lercher M.J."/>
            <person name="Weber A.P."/>
        </authorList>
    </citation>
    <scope>NUCLEOTIDE SEQUENCE [LARGE SCALE GENOMIC DNA]</scope>
    <source>
        <strain evidence="3">074W</strain>
    </source>
</reference>
<sequence>MRGRGGWQRLVIRNCTSNVSKQENKGQSIASNEKANTRVNTFDAAGLADGQDPLALRKAAWKYGILSLLFGVVAGVIQYKRSAREAKGKENIAENASQTQLSSSRVTEEEQVIPDALVELQLTQIELESQLKCLRANAKTEESLQELERLKERLAQVEKEIEAKANR</sequence>
<evidence type="ECO:0000313" key="2">
    <source>
        <dbReference type="EMBL" id="EME32196.1"/>
    </source>
</evidence>
<dbReference type="Proteomes" id="UP000030680">
    <property type="component" value="Unassembled WGS sequence"/>
</dbReference>
<dbReference type="GeneID" id="17090792"/>